<gene>
    <name evidence="2" type="ORF">F5147DRAFT_655547</name>
</gene>
<organism evidence="2 3">
    <name type="scientific">Suillus discolor</name>
    <dbReference type="NCBI Taxonomy" id="1912936"/>
    <lineage>
        <taxon>Eukaryota</taxon>
        <taxon>Fungi</taxon>
        <taxon>Dikarya</taxon>
        <taxon>Basidiomycota</taxon>
        <taxon>Agaricomycotina</taxon>
        <taxon>Agaricomycetes</taxon>
        <taxon>Agaricomycetidae</taxon>
        <taxon>Boletales</taxon>
        <taxon>Suillineae</taxon>
        <taxon>Suillaceae</taxon>
        <taxon>Suillus</taxon>
    </lineage>
</organism>
<dbReference type="EMBL" id="JABBWM010000054">
    <property type="protein sequence ID" value="KAG2100426.1"/>
    <property type="molecule type" value="Genomic_DNA"/>
</dbReference>
<sequence length="279" mass="30562">MSHTIELLEEIFALGLADHVRKKAFTRGWAKLVVPAACHTQDSADNRNIFQLGSHASLPFPPPPSVAVSHSAATSTLEDVLQRPDFETWLLAHQQDQQSTSNMMLGVWPPTRQTRHTQVSPALTQQPNNGEMWRMRIQPTPTSTSSSTVSSISRSARSQRPSDDSDSIDDSEANCSASCCSYSECALQGANRTFNRSPAVAEQRQFPGVDRTMEFSISAVSHEHDEDLTWFCPSASIGASDGRPPPPPYEFATNGPVVFMQNGIVVRLGQGQANNARQR</sequence>
<evidence type="ECO:0000313" key="2">
    <source>
        <dbReference type="EMBL" id="KAG2100426.1"/>
    </source>
</evidence>
<keyword evidence="3" id="KW-1185">Reference proteome</keyword>
<accession>A0A9P7F158</accession>
<proteinExistence type="predicted"/>
<dbReference type="OrthoDB" id="2687295at2759"/>
<dbReference type="AlphaFoldDB" id="A0A9P7F158"/>
<name>A0A9P7F158_9AGAM</name>
<dbReference type="RefSeq" id="XP_041289531.1">
    <property type="nucleotide sequence ID" value="XM_041433988.1"/>
</dbReference>
<protein>
    <submittedName>
        <fullName evidence="2">Uncharacterized protein</fullName>
    </submittedName>
</protein>
<feature type="compositionally biased region" description="Low complexity" evidence="1">
    <location>
        <begin position="138"/>
        <end position="159"/>
    </location>
</feature>
<reference evidence="2" key="1">
    <citation type="journal article" date="2020" name="New Phytol.">
        <title>Comparative genomics reveals dynamic genome evolution in host specialist ectomycorrhizal fungi.</title>
        <authorList>
            <person name="Lofgren L.A."/>
            <person name="Nguyen N.H."/>
            <person name="Vilgalys R."/>
            <person name="Ruytinx J."/>
            <person name="Liao H.L."/>
            <person name="Branco S."/>
            <person name="Kuo A."/>
            <person name="LaButti K."/>
            <person name="Lipzen A."/>
            <person name="Andreopoulos W."/>
            <person name="Pangilinan J."/>
            <person name="Riley R."/>
            <person name="Hundley H."/>
            <person name="Na H."/>
            <person name="Barry K."/>
            <person name="Grigoriev I.V."/>
            <person name="Stajich J.E."/>
            <person name="Kennedy P.G."/>
        </authorList>
    </citation>
    <scope>NUCLEOTIDE SEQUENCE</scope>
    <source>
        <strain evidence="2">FC423</strain>
    </source>
</reference>
<feature type="region of interest" description="Disordered" evidence="1">
    <location>
        <begin position="138"/>
        <end position="170"/>
    </location>
</feature>
<comment type="caution">
    <text evidence="2">The sequence shown here is derived from an EMBL/GenBank/DDBJ whole genome shotgun (WGS) entry which is preliminary data.</text>
</comment>
<evidence type="ECO:0000313" key="3">
    <source>
        <dbReference type="Proteomes" id="UP000823399"/>
    </source>
</evidence>
<evidence type="ECO:0000256" key="1">
    <source>
        <dbReference type="SAM" id="MobiDB-lite"/>
    </source>
</evidence>
<dbReference type="GeneID" id="64696247"/>
<dbReference type="Proteomes" id="UP000823399">
    <property type="component" value="Unassembled WGS sequence"/>
</dbReference>